<organism evidence="1 2">
    <name type="scientific">Colletotrichum gloeosporioides (strain Cg-14)</name>
    <name type="common">Anthracnose fungus</name>
    <name type="synonym">Glomerella cingulata</name>
    <dbReference type="NCBI Taxonomy" id="1237896"/>
    <lineage>
        <taxon>Eukaryota</taxon>
        <taxon>Fungi</taxon>
        <taxon>Dikarya</taxon>
        <taxon>Ascomycota</taxon>
        <taxon>Pezizomycotina</taxon>
        <taxon>Sordariomycetes</taxon>
        <taxon>Hypocreomycetidae</taxon>
        <taxon>Glomerellales</taxon>
        <taxon>Glomerellaceae</taxon>
        <taxon>Colletotrichum</taxon>
        <taxon>Colletotrichum gloeosporioides species complex</taxon>
    </lineage>
</organism>
<evidence type="ECO:0000313" key="2">
    <source>
        <dbReference type="Proteomes" id="UP000015530"/>
    </source>
</evidence>
<protein>
    <submittedName>
        <fullName evidence="1">Uncharacterized protein</fullName>
    </submittedName>
</protein>
<dbReference type="Proteomes" id="UP000015530">
    <property type="component" value="Unassembled WGS sequence"/>
</dbReference>
<accession>T0JS04</accession>
<dbReference type="EMBL" id="AMYD01004411">
    <property type="protein sequence ID" value="EQB43198.1"/>
    <property type="molecule type" value="Genomic_DNA"/>
</dbReference>
<comment type="caution">
    <text evidence="1">The sequence shown here is derived from an EMBL/GenBank/DDBJ whole genome shotgun (WGS) entry which is preliminary data.</text>
</comment>
<sequence>MRVSHPINYE</sequence>
<reference evidence="2" key="1">
    <citation type="journal article" date="2013" name="Mol. Plant Microbe Interact.">
        <title>Global aspects of pacC regulation of pathogenicity genes in Colletotrichum gloeosporioides as revealed by transcriptome analysis.</title>
        <authorList>
            <person name="Alkan N."/>
            <person name="Meng X."/>
            <person name="Friedlander G."/>
            <person name="Reuveni E."/>
            <person name="Sukno S."/>
            <person name="Sherman A."/>
            <person name="Thon M."/>
            <person name="Fluhr R."/>
            <person name="Prusky D."/>
        </authorList>
    </citation>
    <scope>NUCLEOTIDE SEQUENCE [LARGE SCALE GENOMIC DNA]</scope>
    <source>
        <strain evidence="2">Cg-14</strain>
    </source>
</reference>
<dbReference type="HOGENOM" id="CLU_3438313_0_0_1"/>
<proteinExistence type="predicted"/>
<evidence type="ECO:0000313" key="1">
    <source>
        <dbReference type="EMBL" id="EQB43198.1"/>
    </source>
</evidence>
<name>T0JS04_COLGC</name>
<gene>
    <name evidence="1" type="ORF">CGLO_18180</name>
</gene>